<dbReference type="PANTHER" id="PTHR22595:SF79">
    <property type="entry name" value="CHITINASE 12"/>
    <property type="match status" value="1"/>
</dbReference>
<evidence type="ECO:0000259" key="5">
    <source>
        <dbReference type="PROSITE" id="PS00774"/>
    </source>
</evidence>
<name>A0A918JUS1_9FLAO</name>
<dbReference type="AlphaFoldDB" id="A0A918JUS1"/>
<keyword evidence="4" id="KW-1015">Disulfide bond</keyword>
<dbReference type="InterPro" id="IPR026444">
    <property type="entry name" value="Secre_tail"/>
</dbReference>
<dbReference type="CDD" id="cd12215">
    <property type="entry name" value="ChiC_BD"/>
    <property type="match status" value="1"/>
</dbReference>
<dbReference type="InterPro" id="IPR023346">
    <property type="entry name" value="Lysozyme-like_dom_sf"/>
</dbReference>
<dbReference type="PROSITE" id="PS00774">
    <property type="entry name" value="CHITINASE_19_2"/>
    <property type="match status" value="1"/>
</dbReference>
<evidence type="ECO:0000256" key="2">
    <source>
        <dbReference type="ARBA" id="ARBA00022801"/>
    </source>
</evidence>
<feature type="domain" description="Glycoside hydrolase family 19 catalytic" evidence="5">
    <location>
        <begin position="240"/>
        <end position="250"/>
    </location>
</feature>
<keyword evidence="3" id="KW-0611">Plant defense</keyword>
<comment type="caution">
    <text evidence="6">The sequence shown here is derived from an EMBL/GenBank/DDBJ whole genome shotgun (WGS) entry which is preliminary data.</text>
</comment>
<dbReference type="SUPFAM" id="SSF53955">
    <property type="entry name" value="Lysozyme-like"/>
    <property type="match status" value="1"/>
</dbReference>
<sequence>MIGYTSIAQVNSEESHRATNYSKQVIEEHPLVSRAQWDVLFPHRFGSKLVGDIYVIDPKDDFYSYDAFIEAIKRMKNIRVMFERRCGTNAYRITRTDKTTGASLLLRTHVDFDAPRNLEKEIIIDNVDYASFLEEGTLETRKRELAAFFANISHETTGGWDTAPGGRFSWGLHFNEEKTDAPYVAANDPHYPATPGQSYKGRGPIQLSYNFNYGAASHIIFGDKQILLDNPGKVLEDSALAFETAIWFWMTPQYPKPSAHTVMADTWVPNELDIEKNRVPGLGMTVNIINGGIECGHGGASEKGQVADRIGYYERFTGIYNIGTDMDGVNDLSDCGCKDMTKYSGNSGGDFTAEPCAQKPAITFVSPTNNQLILQNTFAAVAVKIEVDQKNSVLKTLTTTIGTETFNGTTFSWTPTGYGSHVMTSSATFENGKTATTTNKVIIWDGTNLDCNEIPEWINVRIYKDKDNYVRYNNAIYRNKWYAPNGSTPGVDGVWELVKECTGTPSSAPTVNWEKPTNGQIIEATTLPTLTLAATATDSDGTVQSFSFKHNNTVITATKTGDQYTADFTPAAFETITISAIATDNDNNTTENKITFTVQENTGQNTAPSISGVLPANSSTIEQLQLASVPLKALVNDNVSVSSVVFMVNDTAVAAIQSPSGEYTANWMPTSFGQVTFKIIATDGEGLSSESNTTFTVKKKTTGGTCGDVATWEAKIYPSSGQLVNYEGKVYKNKWYAESTDTPGINDVWDYVKDCNGGASEDYCGSQLWAATKAYNGNDKVYYSKKIYQAKHWTKGSIPNTSNEWTFVSDCVPISSITTKVYPTVISDQINISVNSKKSTILKIVLYDYSGKKVQTLVNKNILEGNTVFTEDLSSLKKGLYIYKIYIDGKVITEKLIKN</sequence>
<evidence type="ECO:0000313" key="6">
    <source>
        <dbReference type="EMBL" id="GGX20070.1"/>
    </source>
</evidence>
<proteinExistence type="predicted"/>
<dbReference type="GO" id="GO:0006032">
    <property type="term" value="P:chitin catabolic process"/>
    <property type="evidence" value="ECO:0007669"/>
    <property type="project" value="InterPro"/>
</dbReference>
<dbReference type="GO" id="GO:0006952">
    <property type="term" value="P:defense response"/>
    <property type="evidence" value="ECO:0007669"/>
    <property type="project" value="UniProtKB-KW"/>
</dbReference>
<dbReference type="GO" id="GO:0004568">
    <property type="term" value="F:chitinase activity"/>
    <property type="evidence" value="ECO:0007669"/>
    <property type="project" value="InterPro"/>
</dbReference>
<dbReference type="Pfam" id="PF00182">
    <property type="entry name" value="Glyco_hydro_19"/>
    <property type="match status" value="1"/>
</dbReference>
<dbReference type="NCBIfam" id="TIGR04183">
    <property type="entry name" value="Por_Secre_tail"/>
    <property type="match status" value="1"/>
</dbReference>
<dbReference type="Gene3D" id="2.60.40.10">
    <property type="entry name" value="Immunoglobulins"/>
    <property type="match status" value="2"/>
</dbReference>
<dbReference type="GO" id="GO:0030246">
    <property type="term" value="F:carbohydrate binding"/>
    <property type="evidence" value="ECO:0007669"/>
    <property type="project" value="InterPro"/>
</dbReference>
<dbReference type="Pfam" id="PF17957">
    <property type="entry name" value="Big_7"/>
    <property type="match status" value="2"/>
</dbReference>
<organism evidence="6 7">
    <name type="scientific">Aquimarina muelleri</name>
    <dbReference type="NCBI Taxonomy" id="279356"/>
    <lineage>
        <taxon>Bacteria</taxon>
        <taxon>Pseudomonadati</taxon>
        <taxon>Bacteroidota</taxon>
        <taxon>Flavobacteriia</taxon>
        <taxon>Flavobacteriales</taxon>
        <taxon>Flavobacteriaceae</taxon>
        <taxon>Aquimarina</taxon>
    </lineage>
</organism>
<gene>
    <name evidence="6" type="ORF">GCM10007384_21840</name>
</gene>
<keyword evidence="2" id="KW-0378">Hydrolase</keyword>
<keyword evidence="7" id="KW-1185">Reference proteome</keyword>
<dbReference type="GO" id="GO:0005576">
    <property type="term" value="C:extracellular region"/>
    <property type="evidence" value="ECO:0007669"/>
    <property type="project" value="InterPro"/>
</dbReference>
<dbReference type="GO" id="GO:0005975">
    <property type="term" value="P:carbohydrate metabolic process"/>
    <property type="evidence" value="ECO:0007669"/>
    <property type="project" value="InterPro"/>
</dbReference>
<dbReference type="PANTHER" id="PTHR22595">
    <property type="entry name" value="CHITINASE-RELATED"/>
    <property type="match status" value="1"/>
</dbReference>
<dbReference type="InterPro" id="IPR000726">
    <property type="entry name" value="Glyco_hydro_19_cat"/>
</dbReference>
<dbReference type="SUPFAM" id="SSF51055">
    <property type="entry name" value="Carbohydrate binding domain"/>
    <property type="match status" value="3"/>
</dbReference>
<dbReference type="InterPro" id="IPR036573">
    <property type="entry name" value="CBM_sf_5/12"/>
</dbReference>
<dbReference type="Gene3D" id="2.10.10.20">
    <property type="entry name" value="Carbohydrate-binding module superfamily 5/12"/>
    <property type="match status" value="3"/>
</dbReference>
<dbReference type="Proteomes" id="UP000601108">
    <property type="component" value="Unassembled WGS sequence"/>
</dbReference>
<protein>
    <recommendedName>
        <fullName evidence="5">Glycoside hydrolase family 19 catalytic domain-containing protein</fullName>
    </recommendedName>
</protein>
<evidence type="ECO:0000256" key="3">
    <source>
        <dbReference type="ARBA" id="ARBA00022821"/>
    </source>
</evidence>
<dbReference type="InterPro" id="IPR013783">
    <property type="entry name" value="Ig-like_fold"/>
</dbReference>
<keyword evidence="1" id="KW-0732">Signal</keyword>
<reference evidence="6 7" key="1">
    <citation type="journal article" date="2014" name="Int. J. Syst. Evol. Microbiol.">
        <title>Complete genome sequence of Corynebacterium casei LMG S-19264T (=DSM 44701T), isolated from a smear-ripened cheese.</title>
        <authorList>
            <consortium name="US DOE Joint Genome Institute (JGI-PGF)"/>
            <person name="Walter F."/>
            <person name="Albersmeier A."/>
            <person name="Kalinowski J."/>
            <person name="Ruckert C."/>
        </authorList>
    </citation>
    <scope>NUCLEOTIDE SEQUENCE [LARGE SCALE GENOMIC DNA]</scope>
    <source>
        <strain evidence="6 7">KCTC 12285</strain>
    </source>
</reference>
<evidence type="ECO:0000256" key="1">
    <source>
        <dbReference type="ARBA" id="ARBA00022729"/>
    </source>
</evidence>
<dbReference type="Pfam" id="PF18962">
    <property type="entry name" value="Por_Secre_tail"/>
    <property type="match status" value="1"/>
</dbReference>
<evidence type="ECO:0000313" key="7">
    <source>
        <dbReference type="Proteomes" id="UP000601108"/>
    </source>
</evidence>
<dbReference type="EMBL" id="BMWS01000013">
    <property type="protein sequence ID" value="GGX20070.1"/>
    <property type="molecule type" value="Genomic_DNA"/>
</dbReference>
<dbReference type="Gene3D" id="3.30.20.10">
    <property type="entry name" value="Endochitinase, domain 2"/>
    <property type="match status" value="1"/>
</dbReference>
<dbReference type="InterPro" id="IPR003610">
    <property type="entry name" value="CBM5/12"/>
</dbReference>
<dbReference type="SMART" id="SM00495">
    <property type="entry name" value="ChtBD3"/>
    <property type="match status" value="3"/>
</dbReference>
<dbReference type="GO" id="GO:0016998">
    <property type="term" value="P:cell wall macromolecule catabolic process"/>
    <property type="evidence" value="ECO:0007669"/>
    <property type="project" value="InterPro"/>
</dbReference>
<accession>A0A918JUS1</accession>
<dbReference type="Gene3D" id="1.10.530.10">
    <property type="match status" value="1"/>
</dbReference>
<dbReference type="CDD" id="cd00325">
    <property type="entry name" value="chitinase_GH19"/>
    <property type="match status" value="1"/>
</dbReference>
<evidence type="ECO:0000256" key="4">
    <source>
        <dbReference type="ARBA" id="ARBA00023157"/>
    </source>
</evidence>